<evidence type="ECO:0000313" key="8">
    <source>
        <dbReference type="EMBL" id="KAK9725815.1"/>
    </source>
</evidence>
<name>A0AAW1KT50_SAPOF</name>
<comment type="caution">
    <text evidence="8">The sequence shown here is derived from an EMBL/GenBank/DDBJ whole genome shotgun (WGS) entry which is preliminary data.</text>
</comment>
<reference evidence="8" key="1">
    <citation type="submission" date="2024-03" db="EMBL/GenBank/DDBJ databases">
        <title>WGS assembly of Saponaria officinalis var. Norfolk2.</title>
        <authorList>
            <person name="Jenkins J."/>
            <person name="Shu S."/>
            <person name="Grimwood J."/>
            <person name="Barry K."/>
            <person name="Goodstein D."/>
            <person name="Schmutz J."/>
            <person name="Leebens-Mack J."/>
            <person name="Osbourn A."/>
        </authorList>
    </citation>
    <scope>NUCLEOTIDE SEQUENCE [LARGE SCALE GENOMIC DNA]</scope>
    <source>
        <strain evidence="8">JIC</strain>
    </source>
</reference>
<keyword evidence="4" id="KW-0372">Hormone</keyword>
<comment type="similarity">
    <text evidence="2">Belongs to the plant rapid alkalinization factor (RALF) family.</text>
</comment>
<comment type="subcellular location">
    <subcellularLocation>
        <location evidence="1">Secreted</location>
    </subcellularLocation>
</comment>
<keyword evidence="3" id="KW-0964">Secreted</keyword>
<dbReference type="PANTHER" id="PTHR33136">
    <property type="entry name" value="RAPID ALKALINIZATION FACTOR-LIKE"/>
    <property type="match status" value="1"/>
</dbReference>
<dbReference type="GO" id="GO:0019722">
    <property type="term" value="P:calcium-mediated signaling"/>
    <property type="evidence" value="ECO:0007669"/>
    <property type="project" value="TreeGrafter"/>
</dbReference>
<dbReference type="InterPro" id="IPR008801">
    <property type="entry name" value="RALF"/>
</dbReference>
<keyword evidence="6" id="KW-1015">Disulfide bond</keyword>
<protein>
    <recommendedName>
        <fullName evidence="10">Protein RALF-like 32</fullName>
    </recommendedName>
</protein>
<dbReference type="GO" id="GO:0005179">
    <property type="term" value="F:hormone activity"/>
    <property type="evidence" value="ECO:0007669"/>
    <property type="project" value="UniProtKB-KW"/>
</dbReference>
<organism evidence="8 9">
    <name type="scientific">Saponaria officinalis</name>
    <name type="common">Common soapwort</name>
    <name type="synonym">Lychnis saponaria</name>
    <dbReference type="NCBI Taxonomy" id="3572"/>
    <lineage>
        <taxon>Eukaryota</taxon>
        <taxon>Viridiplantae</taxon>
        <taxon>Streptophyta</taxon>
        <taxon>Embryophyta</taxon>
        <taxon>Tracheophyta</taxon>
        <taxon>Spermatophyta</taxon>
        <taxon>Magnoliopsida</taxon>
        <taxon>eudicotyledons</taxon>
        <taxon>Gunneridae</taxon>
        <taxon>Pentapetalae</taxon>
        <taxon>Caryophyllales</taxon>
        <taxon>Caryophyllaceae</taxon>
        <taxon>Caryophylleae</taxon>
        <taxon>Saponaria</taxon>
    </lineage>
</organism>
<gene>
    <name evidence="8" type="ORF">RND81_05G171500</name>
</gene>
<evidence type="ECO:0000256" key="1">
    <source>
        <dbReference type="ARBA" id="ARBA00004613"/>
    </source>
</evidence>
<feature type="signal peptide" evidence="7">
    <location>
        <begin position="1"/>
        <end position="27"/>
    </location>
</feature>
<evidence type="ECO:0000256" key="3">
    <source>
        <dbReference type="ARBA" id="ARBA00022525"/>
    </source>
</evidence>
<evidence type="ECO:0000313" key="9">
    <source>
        <dbReference type="Proteomes" id="UP001443914"/>
    </source>
</evidence>
<evidence type="ECO:0000256" key="4">
    <source>
        <dbReference type="ARBA" id="ARBA00022702"/>
    </source>
</evidence>
<dbReference type="GO" id="GO:0005576">
    <property type="term" value="C:extracellular region"/>
    <property type="evidence" value="ECO:0007669"/>
    <property type="project" value="UniProtKB-SubCell"/>
</dbReference>
<evidence type="ECO:0008006" key="10">
    <source>
        <dbReference type="Google" id="ProtNLM"/>
    </source>
</evidence>
<evidence type="ECO:0000256" key="7">
    <source>
        <dbReference type="SAM" id="SignalP"/>
    </source>
</evidence>
<accession>A0AAW1KT50</accession>
<evidence type="ECO:0000256" key="5">
    <source>
        <dbReference type="ARBA" id="ARBA00022729"/>
    </source>
</evidence>
<evidence type="ECO:0000256" key="2">
    <source>
        <dbReference type="ARBA" id="ARBA00009178"/>
    </source>
</evidence>
<dbReference type="EMBL" id="JBDFQZ010000005">
    <property type="protein sequence ID" value="KAK9725815.1"/>
    <property type="molecule type" value="Genomic_DNA"/>
</dbReference>
<dbReference type="PANTHER" id="PTHR33136:SF4">
    <property type="entry name" value="PROTEIN RALF-LIKE 32"/>
    <property type="match status" value="1"/>
</dbReference>
<keyword evidence="9" id="KW-1185">Reference proteome</keyword>
<dbReference type="GO" id="GO:0009506">
    <property type="term" value="C:plasmodesma"/>
    <property type="evidence" value="ECO:0007669"/>
    <property type="project" value="TreeGrafter"/>
</dbReference>
<sequence length="110" mass="12405">MVQRSINKTTYFLFIFLLCLSIKGRNANLECNGSIAQCEAENEMLMESAISRRFLEEGKHISFGALSRDQPACGGTPRGQAYSNNGGCLPPQENPYHRSCSKYYRCKRDD</sequence>
<dbReference type="Pfam" id="PF05498">
    <property type="entry name" value="RALF"/>
    <property type="match status" value="1"/>
</dbReference>
<dbReference type="AlphaFoldDB" id="A0AAW1KT50"/>
<keyword evidence="5 7" id="KW-0732">Signal</keyword>
<proteinExistence type="inferred from homology"/>
<feature type="chain" id="PRO_5043766224" description="Protein RALF-like 32" evidence="7">
    <location>
        <begin position="28"/>
        <end position="110"/>
    </location>
</feature>
<evidence type="ECO:0000256" key="6">
    <source>
        <dbReference type="ARBA" id="ARBA00023157"/>
    </source>
</evidence>
<dbReference type="Proteomes" id="UP001443914">
    <property type="component" value="Unassembled WGS sequence"/>
</dbReference>